<dbReference type="Pfam" id="PF25917">
    <property type="entry name" value="BSH_RND"/>
    <property type="match status" value="1"/>
</dbReference>
<evidence type="ECO:0000256" key="2">
    <source>
        <dbReference type="SAM" id="Phobius"/>
    </source>
</evidence>
<dbReference type="EMBL" id="JAHWXS010000008">
    <property type="protein sequence ID" value="MFK5733759.1"/>
    <property type="molecule type" value="Genomic_DNA"/>
</dbReference>
<evidence type="ECO:0000313" key="5">
    <source>
        <dbReference type="EMBL" id="MBV4535117.1"/>
    </source>
</evidence>
<dbReference type="EMBL" id="JABWRE020000001">
    <property type="protein sequence ID" value="MBV4535117.1"/>
    <property type="molecule type" value="Genomic_DNA"/>
</dbReference>
<dbReference type="SUPFAM" id="SSF111369">
    <property type="entry name" value="HlyD-like secretion proteins"/>
    <property type="match status" value="1"/>
</dbReference>
<evidence type="ECO:0000256" key="1">
    <source>
        <dbReference type="ARBA" id="ARBA00009477"/>
    </source>
</evidence>
<dbReference type="EMBL" id="JABWRE010000013">
    <property type="protein sequence ID" value="MBC3442377.1"/>
    <property type="molecule type" value="Genomic_DNA"/>
</dbReference>
<dbReference type="Gene3D" id="1.10.287.470">
    <property type="entry name" value="Helix hairpin bin"/>
    <property type="match status" value="1"/>
</dbReference>
<reference evidence="6 7" key="1">
    <citation type="journal article" date="2012" name="Plant Soil">
        <title>Screening of plant growth-promoting traits in arsenic-resistant bacteria isolated from the rhizosphere of soybean plants from Argentinean agricultural soil.</title>
        <authorList>
            <person name="Wevar Oller A.L."/>
            <person name="Talano M.A."/>
            <person name="Agostini E."/>
        </authorList>
    </citation>
    <scope>NUCLEOTIDE SEQUENCE [LARGE SCALE GENOMIC DNA]</scope>
    <source>
        <strain evidence="6 7">AW4</strain>
    </source>
</reference>
<dbReference type="RefSeq" id="WP_186555925.1">
    <property type="nucleotide sequence ID" value="NZ_JABWRE020000001.1"/>
</dbReference>
<dbReference type="Proteomes" id="UP001621534">
    <property type="component" value="Unassembled WGS sequence"/>
</dbReference>
<reference evidence="4" key="3">
    <citation type="submission" date="2020-07" db="EMBL/GenBank/DDBJ databases">
        <authorList>
            <person name="Lood C."/>
            <person name="Girard L."/>
        </authorList>
    </citation>
    <scope>NUCLEOTIDE SEQUENCE</scope>
    <source>
        <strain evidence="4">SWRI10</strain>
    </source>
</reference>
<evidence type="ECO:0000313" key="6">
    <source>
        <dbReference type="EMBL" id="MFK5733759.1"/>
    </source>
</evidence>
<evidence type="ECO:0000259" key="3">
    <source>
        <dbReference type="Pfam" id="PF25917"/>
    </source>
</evidence>
<sequence>MDLLLILTYAAICIAIFKLFNIPLNKWTVPTAVLGGVVMIGALIFTMNYNHPYSEVARSYFVSVPVVPVVSGKVIDVPVKGNEVLQEGDVLFRIDPAPFQYRLQSLKAQQVAARGDLFRINELIKRNFGTRREQEAALARVGDLQAQIDNAQFELDNTVVRAPSKGFVTHVSLRRGMMATRLPLRPSMVFIPQEGQYFAAWMRQNSLLRLVAGDEAEVAFDGIPGKVFKGRVKSVITVIAEGQVQPSGTLVSYTGSPPPGRVPVIIEITDPAFAQYSAQMPGGAYGQAAIYSKHFEHIGTMRKILLRMAAWMNYIFPFH</sequence>
<proteinExistence type="inferred from homology"/>
<dbReference type="Gene3D" id="2.40.50.100">
    <property type="match status" value="1"/>
</dbReference>
<reference evidence="6" key="5">
    <citation type="submission" date="2021-07" db="EMBL/GenBank/DDBJ databases">
        <authorList>
            <person name="Wevar Oller A.L."/>
            <person name="Talano M.A."/>
            <person name="Torres Tejerizo G.A."/>
            <person name="Agostini E."/>
        </authorList>
    </citation>
    <scope>NUCLEOTIDE SEQUENCE</scope>
    <source>
        <strain evidence="6">AW4</strain>
    </source>
</reference>
<name>A0A923G1X3_9PSED</name>
<dbReference type="PANTHER" id="PTHR30386:SF18">
    <property type="entry name" value="INNER MEMBRANE PROTEIN YIAV-RELATED"/>
    <property type="match status" value="1"/>
</dbReference>
<keyword evidence="2" id="KW-1133">Transmembrane helix</keyword>
<dbReference type="Proteomes" id="UP000599879">
    <property type="component" value="Unassembled WGS sequence"/>
</dbReference>
<dbReference type="InterPro" id="IPR050739">
    <property type="entry name" value="MFP"/>
</dbReference>
<evidence type="ECO:0000313" key="4">
    <source>
        <dbReference type="EMBL" id="MBC3442377.1"/>
    </source>
</evidence>
<reference evidence="5" key="4">
    <citation type="submission" date="2021-06" db="EMBL/GenBank/DDBJ databases">
        <title>Updating the genus Pseudomonas: Description of 43 new species and partition of the Pseudomonas putida group.</title>
        <authorList>
            <person name="Girard L."/>
            <person name="Lood C."/>
            <person name="Vandamme P."/>
            <person name="Rokni-Zadeh H."/>
            <person name="Van Noort V."/>
            <person name="Hofte M."/>
            <person name="Lavigne R."/>
            <person name="De Mot R."/>
        </authorList>
    </citation>
    <scope>NUCLEOTIDE SEQUENCE</scope>
    <source>
        <strain evidence="5">SWRI10</strain>
    </source>
</reference>
<dbReference type="AlphaFoldDB" id="A0A923G1X3"/>
<gene>
    <name evidence="5" type="ORF">HU737_003900</name>
    <name evidence="4" type="ORF">HU737_16930</name>
    <name evidence="6" type="ORF">KW869_09460</name>
</gene>
<organism evidence="4">
    <name type="scientific">Pseudomonas urmiensis</name>
    <dbReference type="NCBI Taxonomy" id="2745493"/>
    <lineage>
        <taxon>Bacteria</taxon>
        <taxon>Pseudomonadati</taxon>
        <taxon>Pseudomonadota</taxon>
        <taxon>Gammaproteobacteria</taxon>
        <taxon>Pseudomonadales</taxon>
        <taxon>Pseudomonadaceae</taxon>
        <taxon>Pseudomonas</taxon>
    </lineage>
</organism>
<comment type="similarity">
    <text evidence="1">Belongs to the membrane fusion protein (MFP) (TC 8.A.1) family.</text>
</comment>
<reference evidence="4" key="2">
    <citation type="journal article" date="2020" name="Microorganisms">
        <title>Reliable Identification of Environmental Pseudomonas Isolates Using the rpoD Gene.</title>
        <authorList>
            <consortium name="The Broad Institute Genome Sequencing Platform"/>
            <person name="Girard L."/>
            <person name="Lood C."/>
            <person name="Rokni-Zadeh H."/>
            <person name="van Noort V."/>
            <person name="Lavigne R."/>
            <person name="De Mot R."/>
        </authorList>
    </citation>
    <scope>NUCLEOTIDE SEQUENCE</scope>
    <source>
        <strain evidence="4">SWRI10</strain>
    </source>
</reference>
<protein>
    <submittedName>
        <fullName evidence="5">Biotin/lipoyl-binding protein</fullName>
    </submittedName>
    <submittedName>
        <fullName evidence="4">HlyD family secretion protein</fullName>
    </submittedName>
</protein>
<keyword evidence="2" id="KW-0812">Transmembrane</keyword>
<feature type="domain" description="Multidrug resistance protein MdtA-like barrel-sandwich hybrid" evidence="3">
    <location>
        <begin position="64"/>
        <end position="179"/>
    </location>
</feature>
<keyword evidence="2" id="KW-0472">Membrane</keyword>
<feature type="transmembrane region" description="Helical" evidence="2">
    <location>
        <begin position="31"/>
        <end position="49"/>
    </location>
</feature>
<keyword evidence="7" id="KW-1185">Reference proteome</keyword>
<dbReference type="PANTHER" id="PTHR30386">
    <property type="entry name" value="MEMBRANE FUSION SUBUNIT OF EMRAB-TOLC MULTIDRUG EFFLUX PUMP"/>
    <property type="match status" value="1"/>
</dbReference>
<dbReference type="InterPro" id="IPR058625">
    <property type="entry name" value="MdtA-like_BSH"/>
</dbReference>
<comment type="caution">
    <text evidence="4">The sequence shown here is derived from an EMBL/GenBank/DDBJ whole genome shotgun (WGS) entry which is preliminary data.</text>
</comment>
<feature type="transmembrane region" description="Helical" evidence="2">
    <location>
        <begin position="6"/>
        <end position="24"/>
    </location>
</feature>
<accession>A0A923G1X3</accession>
<evidence type="ECO:0000313" key="7">
    <source>
        <dbReference type="Proteomes" id="UP001621534"/>
    </source>
</evidence>